<protein>
    <submittedName>
        <fullName evidence="7">SpoF</fullName>
    </submittedName>
</protein>
<reference evidence="7" key="1">
    <citation type="journal article" date="2020" name="Chem. Sci.">
        <title>The sporothriolides. A new biosynthetic family of fungal secondary metabolites.</title>
        <authorList>
            <person name="Tian D.-S."/>
            <person name="Kuhnert E."/>
            <person name="Ouazzani J."/>
            <person name="Wibberg D."/>
            <person name="Kalinowski J."/>
            <person name="Cox R.J."/>
        </authorList>
    </citation>
    <scope>NUCLEOTIDE SEQUENCE</scope>
    <source>
        <strain evidence="7">MUCL-54604</strain>
    </source>
</reference>
<comment type="subcellular location">
    <subcellularLocation>
        <location evidence="1">Membrane</location>
        <topology evidence="1">Multi-pass membrane protein</topology>
    </subcellularLocation>
</comment>
<feature type="transmembrane region" description="Helical" evidence="5">
    <location>
        <begin position="170"/>
        <end position="193"/>
    </location>
</feature>
<dbReference type="InterPro" id="IPR036259">
    <property type="entry name" value="MFS_trans_sf"/>
</dbReference>
<evidence type="ECO:0000259" key="6">
    <source>
        <dbReference type="PROSITE" id="PS50850"/>
    </source>
</evidence>
<dbReference type="PROSITE" id="PS50850">
    <property type="entry name" value="MFS"/>
    <property type="match status" value="1"/>
</dbReference>
<name>A0A7U3NJU4_9PEZI</name>
<reference evidence="7" key="2">
    <citation type="submission" date="2020-08" db="EMBL/GenBank/DDBJ databases">
        <authorList>
            <person name="Tian D."/>
        </authorList>
    </citation>
    <scope>NUCLEOTIDE SEQUENCE</scope>
    <source>
        <strain evidence="7">MUCL-54604</strain>
    </source>
</reference>
<feature type="transmembrane region" description="Helical" evidence="5">
    <location>
        <begin position="42"/>
        <end position="69"/>
    </location>
</feature>
<proteinExistence type="predicted"/>
<keyword evidence="4 5" id="KW-0472">Membrane</keyword>
<evidence type="ECO:0000256" key="1">
    <source>
        <dbReference type="ARBA" id="ARBA00004141"/>
    </source>
</evidence>
<dbReference type="GO" id="GO:0016020">
    <property type="term" value="C:membrane"/>
    <property type="evidence" value="ECO:0007669"/>
    <property type="project" value="UniProtKB-SubCell"/>
</dbReference>
<keyword evidence="2 5" id="KW-0812">Transmembrane</keyword>
<feature type="transmembrane region" description="Helical" evidence="5">
    <location>
        <begin position="388"/>
        <end position="408"/>
    </location>
</feature>
<feature type="transmembrane region" description="Helical" evidence="5">
    <location>
        <begin position="429"/>
        <end position="454"/>
    </location>
</feature>
<dbReference type="PANTHER" id="PTHR23502:SF60">
    <property type="entry name" value="MAJOR FACILITATOR SUPERFAMILY (MFS) PROFILE DOMAIN-CONTAINING PROTEIN-RELATED"/>
    <property type="match status" value="1"/>
</dbReference>
<feature type="transmembrane region" description="Helical" evidence="5">
    <location>
        <begin position="136"/>
        <end position="158"/>
    </location>
</feature>
<feature type="transmembrane region" description="Helical" evidence="5">
    <location>
        <begin position="199"/>
        <end position="219"/>
    </location>
</feature>
<dbReference type="Pfam" id="PF07690">
    <property type="entry name" value="MFS_1"/>
    <property type="match status" value="1"/>
</dbReference>
<evidence type="ECO:0000256" key="3">
    <source>
        <dbReference type="ARBA" id="ARBA00022989"/>
    </source>
</evidence>
<feature type="transmembrane region" description="Helical" evidence="5">
    <location>
        <begin position="460"/>
        <end position="479"/>
    </location>
</feature>
<evidence type="ECO:0000256" key="4">
    <source>
        <dbReference type="ARBA" id="ARBA00023136"/>
    </source>
</evidence>
<evidence type="ECO:0000313" key="7">
    <source>
        <dbReference type="EMBL" id="QOV03405.1"/>
    </source>
</evidence>
<dbReference type="InterPro" id="IPR020846">
    <property type="entry name" value="MFS_dom"/>
</dbReference>
<feature type="domain" description="Major facilitator superfamily (MFS) profile" evidence="6">
    <location>
        <begin position="44"/>
        <end position="481"/>
    </location>
</feature>
<evidence type="ECO:0000256" key="2">
    <source>
        <dbReference type="ARBA" id="ARBA00022692"/>
    </source>
</evidence>
<feature type="transmembrane region" description="Helical" evidence="5">
    <location>
        <begin position="276"/>
        <end position="296"/>
    </location>
</feature>
<evidence type="ECO:0000256" key="5">
    <source>
        <dbReference type="SAM" id="Phobius"/>
    </source>
</evidence>
<organism evidence="7">
    <name type="scientific">Hypomontagnella monticulosa</name>
    <dbReference type="NCBI Taxonomy" id="2487000"/>
    <lineage>
        <taxon>Eukaryota</taxon>
        <taxon>Fungi</taxon>
        <taxon>Dikarya</taxon>
        <taxon>Ascomycota</taxon>
        <taxon>Pezizomycotina</taxon>
        <taxon>Sordariomycetes</taxon>
        <taxon>Xylariomycetidae</taxon>
        <taxon>Xylariales</taxon>
        <taxon>Hypoxylaceae</taxon>
        <taxon>Hypomontagnella</taxon>
    </lineage>
</organism>
<feature type="transmembrane region" description="Helical" evidence="5">
    <location>
        <begin position="323"/>
        <end position="342"/>
    </location>
</feature>
<dbReference type="GO" id="GO:0022857">
    <property type="term" value="F:transmembrane transporter activity"/>
    <property type="evidence" value="ECO:0007669"/>
    <property type="project" value="InterPro"/>
</dbReference>
<dbReference type="InterPro" id="IPR011701">
    <property type="entry name" value="MFS"/>
</dbReference>
<sequence length="493" mass="54209">MVSTTNNAEERSSLLPASNSSLNTFVLPENEKPRNWSRSYRWLCVGVISLYGLMSPVMAAAIVPALPAISDDLSISDEKTLGALVSIYLLSWSVTPVFLGPLSEVYGRVGLLQIGHGLFMVFNFLSVFAQTGPQLLVLRFLAGGVGSGPLSIGAGIIGDLWAPEERGVSISLYTLGPLLGPAIGPIAAAYISANFSWRWIFGFSSIYILITLILGLFVLQETLLPVITERKRAAFLSKFPQQGLVSDYGTVPVPEIPETEHKKDFKAVRQSLMRPFILLWTQPIIQVLAIFTGYQFGLNHLTITTFQSLWRDVYQQDMLGASWNYIFIAVGFVFGSQATGMLNDRIYKRLDKKNSRSNPELRTYMMLPASLLVPLGLLLYGWSAERHMHWLIPDVGVCIYATGLIMSYQCTQAYIIDCYTSHAASSMSALMIVRSITGFTFPIFAPVLFSVWGYGLGSTWLAGCATIMGLGIPIMLKVYGPALRARSTYAVGE</sequence>
<feature type="transmembrane region" description="Helical" evidence="5">
    <location>
        <begin position="363"/>
        <end position="382"/>
    </location>
</feature>
<dbReference type="Gene3D" id="1.20.1250.20">
    <property type="entry name" value="MFS general substrate transporter like domains"/>
    <property type="match status" value="1"/>
</dbReference>
<dbReference type="AlphaFoldDB" id="A0A7U3NJU4"/>
<gene>
    <name evidence="7" type="primary">spoF</name>
</gene>
<dbReference type="SUPFAM" id="SSF103473">
    <property type="entry name" value="MFS general substrate transporter"/>
    <property type="match status" value="1"/>
</dbReference>
<keyword evidence="3 5" id="KW-1133">Transmembrane helix</keyword>
<accession>A0A7U3NJU4</accession>
<feature type="transmembrane region" description="Helical" evidence="5">
    <location>
        <begin position="111"/>
        <end position="130"/>
    </location>
</feature>
<dbReference type="PANTHER" id="PTHR23502">
    <property type="entry name" value="MAJOR FACILITATOR SUPERFAMILY"/>
    <property type="match status" value="1"/>
</dbReference>
<dbReference type="EMBL" id="MT889334">
    <property type="protein sequence ID" value="QOV03405.1"/>
    <property type="molecule type" value="Genomic_DNA"/>
</dbReference>
<feature type="transmembrane region" description="Helical" evidence="5">
    <location>
        <begin position="81"/>
        <end position="99"/>
    </location>
</feature>